<dbReference type="STRING" id="1527607.SAMN05428957_103286"/>
<proteinExistence type="predicted"/>
<keyword evidence="2" id="KW-1185">Reference proteome</keyword>
<gene>
    <name evidence="1" type="ORF">SAMN05428957_103286</name>
</gene>
<dbReference type="Proteomes" id="UP000198552">
    <property type="component" value="Unassembled WGS sequence"/>
</dbReference>
<evidence type="ECO:0000313" key="1">
    <source>
        <dbReference type="EMBL" id="SDM22809.1"/>
    </source>
</evidence>
<dbReference type="AlphaFoldDB" id="A0A1G9RHL1"/>
<dbReference type="EMBL" id="FNHP01000003">
    <property type="protein sequence ID" value="SDM22809.1"/>
    <property type="molecule type" value="Genomic_DNA"/>
</dbReference>
<organism evidence="1 2">
    <name type="scientific">Oryzisolibacter propanilivorax</name>
    <dbReference type="NCBI Taxonomy" id="1527607"/>
    <lineage>
        <taxon>Bacteria</taxon>
        <taxon>Pseudomonadati</taxon>
        <taxon>Pseudomonadota</taxon>
        <taxon>Betaproteobacteria</taxon>
        <taxon>Burkholderiales</taxon>
        <taxon>Comamonadaceae</taxon>
        <taxon>Oryzisolibacter</taxon>
    </lineage>
</organism>
<accession>A0A1G9RHL1</accession>
<sequence>MNCTELPMRLRLDCARTLVRFDWEPGFFLDT</sequence>
<protein>
    <submittedName>
        <fullName evidence="1">Uncharacterized protein</fullName>
    </submittedName>
</protein>
<evidence type="ECO:0000313" key="2">
    <source>
        <dbReference type="Proteomes" id="UP000198552"/>
    </source>
</evidence>
<reference evidence="2" key="1">
    <citation type="submission" date="2016-10" db="EMBL/GenBank/DDBJ databases">
        <authorList>
            <person name="Varghese N."/>
            <person name="Submissions S."/>
        </authorList>
    </citation>
    <scope>NUCLEOTIDE SEQUENCE [LARGE SCALE GENOMIC DNA]</scope>
    <source>
        <strain evidence="2">EPL6</strain>
    </source>
</reference>
<name>A0A1G9RHL1_9BURK</name>